<protein>
    <submittedName>
        <fullName evidence="2">Uncharacterized protein LOC107881094</fullName>
    </submittedName>
</protein>
<organism evidence="1 2">
    <name type="scientific">Prunus mume</name>
    <name type="common">Japanese apricot</name>
    <name type="synonym">Armeniaca mume</name>
    <dbReference type="NCBI Taxonomy" id="102107"/>
    <lineage>
        <taxon>Eukaryota</taxon>
        <taxon>Viridiplantae</taxon>
        <taxon>Streptophyta</taxon>
        <taxon>Embryophyta</taxon>
        <taxon>Tracheophyta</taxon>
        <taxon>Spermatophyta</taxon>
        <taxon>Magnoliopsida</taxon>
        <taxon>eudicotyledons</taxon>
        <taxon>Gunneridae</taxon>
        <taxon>Pentapetalae</taxon>
        <taxon>rosids</taxon>
        <taxon>fabids</taxon>
        <taxon>Rosales</taxon>
        <taxon>Rosaceae</taxon>
        <taxon>Amygdaloideae</taxon>
        <taxon>Amygdaleae</taxon>
        <taxon>Prunus</taxon>
    </lineage>
</organism>
<evidence type="ECO:0000313" key="2">
    <source>
        <dbReference type="RefSeq" id="XP_016649654.1"/>
    </source>
</evidence>
<sequence>MSLVKYCKDTLQDMRDNGFEALLDQVFSFCGKHDIEVPNMDDEYVAYEWQLAELNHRFSEVNTELLLCLAFATTSVERAFSAMNVVKGPLRNRMGDQWLKY</sequence>
<gene>
    <name evidence="2" type="primary">LOC107881094</name>
</gene>
<evidence type="ECO:0000313" key="1">
    <source>
        <dbReference type="Proteomes" id="UP000694861"/>
    </source>
</evidence>
<dbReference type="RefSeq" id="XP_016649654.1">
    <property type="nucleotide sequence ID" value="XM_016794168.1"/>
</dbReference>
<dbReference type="Proteomes" id="UP000694861">
    <property type="component" value="Linkage group LG5"/>
</dbReference>
<accession>A0ABM1LQH7</accession>
<proteinExistence type="predicted"/>
<dbReference type="GeneID" id="107881094"/>
<dbReference type="PANTHER" id="PTHR11697:SF230">
    <property type="entry name" value="ZINC FINGER, MYM DOMAIN CONTAINING 1"/>
    <property type="match status" value="1"/>
</dbReference>
<keyword evidence="1" id="KW-1185">Reference proteome</keyword>
<dbReference type="PANTHER" id="PTHR11697">
    <property type="entry name" value="GENERAL TRANSCRIPTION FACTOR 2-RELATED ZINC FINGER PROTEIN"/>
    <property type="match status" value="1"/>
</dbReference>
<dbReference type="InterPro" id="IPR055298">
    <property type="entry name" value="AtLOH3-like"/>
</dbReference>
<reference evidence="2" key="2">
    <citation type="submission" date="2025-08" db="UniProtKB">
        <authorList>
            <consortium name="RefSeq"/>
        </authorList>
    </citation>
    <scope>IDENTIFICATION</scope>
</reference>
<name>A0ABM1LQH7_PRUMU</name>
<reference evidence="1" key="1">
    <citation type="journal article" date="2012" name="Nat. Commun.">
        <title>The genome of Prunus mume.</title>
        <authorList>
            <person name="Zhang Q."/>
            <person name="Chen W."/>
            <person name="Sun L."/>
            <person name="Zhao F."/>
            <person name="Huang B."/>
            <person name="Yang W."/>
            <person name="Tao Y."/>
            <person name="Wang J."/>
            <person name="Yuan Z."/>
            <person name="Fan G."/>
            <person name="Xing Z."/>
            <person name="Han C."/>
            <person name="Pan H."/>
            <person name="Zhong X."/>
            <person name="Shi W."/>
            <person name="Liang X."/>
            <person name="Du D."/>
            <person name="Sun F."/>
            <person name="Xu Z."/>
            <person name="Hao R."/>
            <person name="Lv T."/>
            <person name="Lv Y."/>
            <person name="Zheng Z."/>
            <person name="Sun M."/>
            <person name="Luo L."/>
            <person name="Cai M."/>
            <person name="Gao Y."/>
            <person name="Wang J."/>
            <person name="Yin Y."/>
            <person name="Xu X."/>
            <person name="Cheng T."/>
            <person name="Wang J."/>
        </authorList>
    </citation>
    <scope>NUCLEOTIDE SEQUENCE [LARGE SCALE GENOMIC DNA]</scope>
</reference>